<dbReference type="SUPFAM" id="SSF52374">
    <property type="entry name" value="Nucleotidylyl transferase"/>
    <property type="match status" value="1"/>
</dbReference>
<keyword evidence="6 12" id="KW-0648">Protein biosynthesis</keyword>
<evidence type="ECO:0000256" key="4">
    <source>
        <dbReference type="ARBA" id="ARBA00022741"/>
    </source>
</evidence>
<dbReference type="InterPro" id="IPR001278">
    <property type="entry name" value="Arg-tRNA-ligase"/>
</dbReference>
<dbReference type="InterPro" id="IPR014729">
    <property type="entry name" value="Rossmann-like_a/b/a_fold"/>
</dbReference>
<dbReference type="Proteomes" id="UP001153620">
    <property type="component" value="Chromosome 1"/>
</dbReference>
<evidence type="ECO:0000256" key="6">
    <source>
        <dbReference type="ARBA" id="ARBA00022917"/>
    </source>
</evidence>
<dbReference type="SMART" id="SM00836">
    <property type="entry name" value="DALR_1"/>
    <property type="match status" value="1"/>
</dbReference>
<protein>
    <recommendedName>
        <fullName evidence="9">Probable arginine--tRNA ligase, mitochondrial</fullName>
        <ecNumber evidence="2">6.1.1.19</ecNumber>
    </recommendedName>
    <alternativeName>
        <fullName evidence="8">Arginyl-tRNA synthetase</fullName>
    </alternativeName>
</protein>
<evidence type="ECO:0000256" key="7">
    <source>
        <dbReference type="ARBA" id="ARBA00023146"/>
    </source>
</evidence>
<evidence type="ECO:0000256" key="8">
    <source>
        <dbReference type="ARBA" id="ARBA00033033"/>
    </source>
</evidence>
<keyword evidence="4 12" id="KW-0547">Nucleotide-binding</keyword>
<evidence type="ECO:0000259" key="13">
    <source>
        <dbReference type="SMART" id="SM00836"/>
    </source>
</evidence>
<dbReference type="PANTHER" id="PTHR11956:SF11">
    <property type="entry name" value="ARGININE--TRNA LIGASE, MITOCHONDRIAL-RELATED"/>
    <property type="match status" value="1"/>
</dbReference>
<comment type="function">
    <text evidence="11">Catalyzes the attachment of arginine to tRNA(Arg) in a two-step reaction: arginine is first activated by ATP to form Arg-AMP and then transferred to the acceptor end of tRNA(Arg).</text>
</comment>
<keyword evidence="15" id="KW-1185">Reference proteome</keyword>
<dbReference type="FunFam" id="1.10.730.10:FF:000006">
    <property type="entry name" value="Arginyl-tRNA synthetase 2, mitochondrial"/>
    <property type="match status" value="1"/>
</dbReference>
<dbReference type="OrthoDB" id="68056at2759"/>
<dbReference type="InterPro" id="IPR001412">
    <property type="entry name" value="aa-tRNA-synth_I_CS"/>
</dbReference>
<evidence type="ECO:0000313" key="14">
    <source>
        <dbReference type="EMBL" id="CAG9797235.1"/>
    </source>
</evidence>
<evidence type="ECO:0000313" key="15">
    <source>
        <dbReference type="Proteomes" id="UP001153620"/>
    </source>
</evidence>
<dbReference type="SUPFAM" id="SSF47323">
    <property type="entry name" value="Anticodon-binding domain of a subclass of class I aminoacyl-tRNA synthetases"/>
    <property type="match status" value="1"/>
</dbReference>
<dbReference type="GO" id="GO:0032543">
    <property type="term" value="P:mitochondrial translation"/>
    <property type="evidence" value="ECO:0007669"/>
    <property type="project" value="TreeGrafter"/>
</dbReference>
<reference evidence="14" key="2">
    <citation type="submission" date="2022-10" db="EMBL/GenBank/DDBJ databases">
        <authorList>
            <consortium name="ENA_rothamsted_submissions"/>
            <consortium name="culmorum"/>
            <person name="King R."/>
        </authorList>
    </citation>
    <scope>NUCLEOTIDE SEQUENCE</scope>
</reference>
<dbReference type="Gene3D" id="1.10.730.10">
    <property type="entry name" value="Isoleucyl-tRNA Synthetase, Domain 1"/>
    <property type="match status" value="1"/>
</dbReference>
<keyword evidence="3 12" id="KW-0436">Ligase</keyword>
<dbReference type="NCBIfam" id="TIGR00456">
    <property type="entry name" value="argS"/>
    <property type="match status" value="1"/>
</dbReference>
<dbReference type="InterPro" id="IPR008909">
    <property type="entry name" value="DALR_anticod-bd"/>
</dbReference>
<dbReference type="Gene3D" id="3.40.50.620">
    <property type="entry name" value="HUPs"/>
    <property type="match status" value="1"/>
</dbReference>
<evidence type="ECO:0000256" key="10">
    <source>
        <dbReference type="ARBA" id="ARBA00049339"/>
    </source>
</evidence>
<dbReference type="InterPro" id="IPR009080">
    <property type="entry name" value="tRNAsynth_Ia_anticodon-bd"/>
</dbReference>
<evidence type="ECO:0000256" key="12">
    <source>
        <dbReference type="RuleBase" id="RU363038"/>
    </source>
</evidence>
<dbReference type="PRINTS" id="PR01038">
    <property type="entry name" value="TRNASYNTHARG"/>
</dbReference>
<keyword evidence="7 12" id="KW-0030">Aminoacyl-tRNA synthetase</keyword>
<gene>
    <name evidence="14" type="ORF">CHIRRI_LOCUS235</name>
</gene>
<proteinExistence type="inferred from homology"/>
<evidence type="ECO:0000256" key="9">
    <source>
        <dbReference type="ARBA" id="ARBA00039495"/>
    </source>
</evidence>
<evidence type="ECO:0000256" key="3">
    <source>
        <dbReference type="ARBA" id="ARBA00022598"/>
    </source>
</evidence>
<dbReference type="Pfam" id="PF05746">
    <property type="entry name" value="DALR_1"/>
    <property type="match status" value="1"/>
</dbReference>
<dbReference type="FunFam" id="3.40.50.620:FF:000058">
    <property type="entry name" value="Mitochondrial arginyl-tRNA synthetase"/>
    <property type="match status" value="1"/>
</dbReference>
<dbReference type="AlphaFoldDB" id="A0A9N9RHZ0"/>
<sequence length="553" mass="64430">MSVHLRKFISSKINELKPGGYKNINGLLQIRHNKDNFELKLPIKAVYGATQLIEQLTILRNDEIQDVKVDSSEISFLLNNLSIKNTFKNPTKVLLTDDQKKYIVEYSSPNIAKPFHMGHLRSTIIGNFLSNLLKRIDHKVIQMNYLGDYGTQFGFLKVGIDMEKLTDEEIMKNPLQNLLKVYVAANSSKDPEVAEKARRIFEIMELKNDDEIMEQWRKIKQYTLEELKVIYERLNIKYDVYEFESMYRRKDIEDVIKLLTEKNILEKDQEGKMIVRIGERSVPFIKSDSTTLYLTRDVAAFLSRRKKYRIDKTFYVVDNGQNDHFTAFKNVVNQMGLNGDEYIQHIKFGRIRGMSTRKGNVVFLKDILDEAKDLMFKKQQESKTTKVDLSKCGEGIADILGTSAIVVNDLRQKRQRDYEFNWNKILQLSGDSGVKFQYTHCRLYSLERENSNINEGEELNLELIKELEAQELVYLILKYQEIIYHSHNELESCVLVKYLFDLCNSASRAFKTLHVKNCECKATASQRLLLFNTTRKVLKDGLDILGLKVLNEM</sequence>
<dbReference type="PANTHER" id="PTHR11956">
    <property type="entry name" value="ARGINYL-TRNA SYNTHETASE"/>
    <property type="match status" value="1"/>
</dbReference>
<reference evidence="14" key="1">
    <citation type="submission" date="2022-01" db="EMBL/GenBank/DDBJ databases">
        <authorList>
            <person name="King R."/>
        </authorList>
    </citation>
    <scope>NUCLEOTIDE SEQUENCE</scope>
</reference>
<dbReference type="GO" id="GO:0006420">
    <property type="term" value="P:arginyl-tRNA aminoacylation"/>
    <property type="evidence" value="ECO:0007669"/>
    <property type="project" value="InterPro"/>
</dbReference>
<dbReference type="GO" id="GO:0005524">
    <property type="term" value="F:ATP binding"/>
    <property type="evidence" value="ECO:0007669"/>
    <property type="project" value="UniProtKB-KW"/>
</dbReference>
<name>A0A9N9RHZ0_9DIPT</name>
<keyword evidence="5 12" id="KW-0067">ATP-binding</keyword>
<dbReference type="EC" id="6.1.1.19" evidence="2"/>
<dbReference type="EMBL" id="OU895877">
    <property type="protein sequence ID" value="CAG9797235.1"/>
    <property type="molecule type" value="Genomic_DNA"/>
</dbReference>
<organism evidence="14 15">
    <name type="scientific">Chironomus riparius</name>
    <dbReference type="NCBI Taxonomy" id="315576"/>
    <lineage>
        <taxon>Eukaryota</taxon>
        <taxon>Metazoa</taxon>
        <taxon>Ecdysozoa</taxon>
        <taxon>Arthropoda</taxon>
        <taxon>Hexapoda</taxon>
        <taxon>Insecta</taxon>
        <taxon>Pterygota</taxon>
        <taxon>Neoptera</taxon>
        <taxon>Endopterygota</taxon>
        <taxon>Diptera</taxon>
        <taxon>Nematocera</taxon>
        <taxon>Chironomoidea</taxon>
        <taxon>Chironomidae</taxon>
        <taxon>Chironominae</taxon>
        <taxon>Chironomus</taxon>
    </lineage>
</organism>
<dbReference type="Pfam" id="PF00750">
    <property type="entry name" value="tRNA-synt_1d"/>
    <property type="match status" value="1"/>
</dbReference>
<dbReference type="GO" id="GO:0004814">
    <property type="term" value="F:arginine-tRNA ligase activity"/>
    <property type="evidence" value="ECO:0007669"/>
    <property type="project" value="UniProtKB-EC"/>
</dbReference>
<dbReference type="InterPro" id="IPR035684">
    <property type="entry name" value="ArgRS_core"/>
</dbReference>
<feature type="domain" description="DALR anticodon binding" evidence="13">
    <location>
        <begin position="436"/>
        <end position="553"/>
    </location>
</feature>
<evidence type="ECO:0000256" key="11">
    <source>
        <dbReference type="ARBA" id="ARBA00049595"/>
    </source>
</evidence>
<evidence type="ECO:0000256" key="1">
    <source>
        <dbReference type="ARBA" id="ARBA00005594"/>
    </source>
</evidence>
<dbReference type="GO" id="GO:0005739">
    <property type="term" value="C:mitochondrion"/>
    <property type="evidence" value="ECO:0007669"/>
    <property type="project" value="TreeGrafter"/>
</dbReference>
<accession>A0A9N9RHZ0</accession>
<dbReference type="PROSITE" id="PS00178">
    <property type="entry name" value="AA_TRNA_LIGASE_I"/>
    <property type="match status" value="1"/>
</dbReference>
<comment type="similarity">
    <text evidence="1 12">Belongs to the class-I aminoacyl-tRNA synthetase family.</text>
</comment>
<evidence type="ECO:0000256" key="5">
    <source>
        <dbReference type="ARBA" id="ARBA00022840"/>
    </source>
</evidence>
<evidence type="ECO:0000256" key="2">
    <source>
        <dbReference type="ARBA" id="ARBA00012837"/>
    </source>
</evidence>
<comment type="catalytic activity">
    <reaction evidence="10">
        <text>tRNA(Arg) + L-arginine + ATP = L-arginyl-tRNA(Arg) + AMP + diphosphate</text>
        <dbReference type="Rhea" id="RHEA:20301"/>
        <dbReference type="Rhea" id="RHEA-COMP:9658"/>
        <dbReference type="Rhea" id="RHEA-COMP:9673"/>
        <dbReference type="ChEBI" id="CHEBI:30616"/>
        <dbReference type="ChEBI" id="CHEBI:32682"/>
        <dbReference type="ChEBI" id="CHEBI:33019"/>
        <dbReference type="ChEBI" id="CHEBI:78442"/>
        <dbReference type="ChEBI" id="CHEBI:78513"/>
        <dbReference type="ChEBI" id="CHEBI:456215"/>
        <dbReference type="EC" id="6.1.1.19"/>
    </reaction>
</comment>